<keyword evidence="4" id="KW-0732">Signal</keyword>
<dbReference type="GO" id="GO:0048046">
    <property type="term" value="C:apoplast"/>
    <property type="evidence" value="ECO:0007669"/>
    <property type="project" value="UniProtKB-SubCell"/>
</dbReference>
<proteinExistence type="inferred from homology"/>
<keyword evidence="2" id="KW-0052">Apoplast</keyword>
<reference evidence="7" key="2">
    <citation type="submission" date="2021-01" db="UniProtKB">
        <authorList>
            <consortium name="EnsemblPlants"/>
        </authorList>
    </citation>
    <scope>IDENTIFICATION</scope>
</reference>
<evidence type="ECO:0000256" key="3">
    <source>
        <dbReference type="ARBA" id="ARBA00022525"/>
    </source>
</evidence>
<comment type="similarity">
    <text evidence="5">Belongs to the EXORDIUM family.</text>
</comment>
<dbReference type="Pfam" id="PF04674">
    <property type="entry name" value="Phi_1"/>
    <property type="match status" value="1"/>
</dbReference>
<organism evidence="7 8">
    <name type="scientific">Quercus lobata</name>
    <name type="common">Valley oak</name>
    <dbReference type="NCBI Taxonomy" id="97700"/>
    <lineage>
        <taxon>Eukaryota</taxon>
        <taxon>Viridiplantae</taxon>
        <taxon>Streptophyta</taxon>
        <taxon>Embryophyta</taxon>
        <taxon>Tracheophyta</taxon>
        <taxon>Spermatophyta</taxon>
        <taxon>Magnoliopsida</taxon>
        <taxon>eudicotyledons</taxon>
        <taxon>Gunneridae</taxon>
        <taxon>Pentapetalae</taxon>
        <taxon>rosids</taxon>
        <taxon>fabids</taxon>
        <taxon>Fagales</taxon>
        <taxon>Fagaceae</taxon>
        <taxon>Quercus</taxon>
    </lineage>
</organism>
<evidence type="ECO:0000256" key="6">
    <source>
        <dbReference type="SAM" id="MobiDB-lite"/>
    </source>
</evidence>
<evidence type="ECO:0000313" key="7">
    <source>
        <dbReference type="EnsemblPlants" id="QL08p032696:mrna"/>
    </source>
</evidence>
<dbReference type="InterPro" id="IPR006766">
    <property type="entry name" value="EXORDIUM-like"/>
</dbReference>
<accession>A0A7N2MB65</accession>
<name>A0A7N2MB65_QUELO</name>
<dbReference type="Proteomes" id="UP000594261">
    <property type="component" value="Chromosome 8"/>
</dbReference>
<keyword evidence="8" id="KW-1185">Reference proteome</keyword>
<evidence type="ECO:0000256" key="5">
    <source>
        <dbReference type="ARBA" id="ARBA00023591"/>
    </source>
</evidence>
<feature type="compositionally biased region" description="Polar residues" evidence="6">
    <location>
        <begin position="39"/>
        <end position="52"/>
    </location>
</feature>
<evidence type="ECO:0000256" key="1">
    <source>
        <dbReference type="ARBA" id="ARBA00004271"/>
    </source>
</evidence>
<evidence type="ECO:0000313" key="8">
    <source>
        <dbReference type="Proteomes" id="UP000594261"/>
    </source>
</evidence>
<evidence type="ECO:0000256" key="2">
    <source>
        <dbReference type="ARBA" id="ARBA00022523"/>
    </source>
</evidence>
<dbReference type="InParanoid" id="A0A7N2MB65"/>
<evidence type="ECO:0000256" key="4">
    <source>
        <dbReference type="ARBA" id="ARBA00022729"/>
    </source>
</evidence>
<comment type="subcellular location">
    <subcellularLocation>
        <location evidence="1">Secreted</location>
        <location evidence="1">Extracellular space</location>
        <location evidence="1">Apoplast</location>
    </subcellularLocation>
</comment>
<keyword evidence="3" id="KW-0964">Secreted</keyword>
<feature type="region of interest" description="Disordered" evidence="6">
    <location>
        <begin position="22"/>
        <end position="52"/>
    </location>
</feature>
<dbReference type="EnsemblPlants" id="QL08p032696:mrna">
    <property type="protein sequence ID" value="QL08p032696:mrna"/>
    <property type="gene ID" value="QL08p032696"/>
</dbReference>
<dbReference type="Gramene" id="QL08p032696:mrna">
    <property type="protein sequence ID" value="QL08p032696:mrna"/>
    <property type="gene ID" value="QL08p032696"/>
</dbReference>
<sequence>MANSSPLKELLSQISLPPFLLPNPQKPNPLLQPGGKPLINTTNSATQRSPPLSNQQIEQLASKDAQANAINVHLFKAKATNLLTFGLAIRRLNAQWPFHQPIYGPQSPPLVAPNNNVGLDGMVINLASLLAGTTTNPFGNGYFQGPKDAPLEAASACPGVYGKDKIMSFPISFEKIHNNDQLISGATIKIIIYVQQSNTSTTTFVITFFTICLCGKL</sequence>
<reference evidence="7 8" key="1">
    <citation type="journal article" date="2016" name="G3 (Bethesda)">
        <title>First Draft Assembly and Annotation of the Genome of a California Endemic Oak Quercus lobata Nee (Fagaceae).</title>
        <authorList>
            <person name="Sork V.L."/>
            <person name="Fitz-Gibbon S.T."/>
            <person name="Puiu D."/>
            <person name="Crepeau M."/>
            <person name="Gugger P.F."/>
            <person name="Sherman R."/>
            <person name="Stevens K."/>
            <person name="Langley C.H."/>
            <person name="Pellegrini M."/>
            <person name="Salzberg S.L."/>
        </authorList>
    </citation>
    <scope>NUCLEOTIDE SEQUENCE [LARGE SCALE GENOMIC DNA]</scope>
    <source>
        <strain evidence="7 8">cv. SW786</strain>
    </source>
</reference>
<dbReference type="PANTHER" id="PTHR31279:SF54">
    <property type="entry name" value="PROTEIN EXORDIUM-RELATED"/>
    <property type="match status" value="1"/>
</dbReference>
<dbReference type="AlphaFoldDB" id="A0A7N2MB65"/>
<dbReference type="PANTHER" id="PTHR31279">
    <property type="entry name" value="PROTEIN EXORDIUM-LIKE 5"/>
    <property type="match status" value="1"/>
</dbReference>
<dbReference type="EMBL" id="LRBV02000008">
    <property type="status" value="NOT_ANNOTATED_CDS"/>
    <property type="molecule type" value="Genomic_DNA"/>
</dbReference>
<protein>
    <submittedName>
        <fullName evidence="7">Uncharacterized protein</fullName>
    </submittedName>
</protein>